<sequence length="52" mass="6176">MPRLPSNLFFQLWLRFDLFSARFGRKIELVFANALKHEKAAVHNVDIILYQT</sequence>
<evidence type="ECO:0000313" key="1">
    <source>
        <dbReference type="EMBL" id="CUR40161.1"/>
    </source>
</evidence>
<reference evidence="2" key="1">
    <citation type="submission" date="2015-10" db="EMBL/GenBank/DDBJ databases">
        <authorList>
            <person name="Crossman L.C."/>
        </authorList>
    </citation>
    <scope>NUCLEOTIDE SEQUENCE [LARGE SCALE GENOMIC DNA]</scope>
    <source>
        <strain evidence="2">20-2</strain>
    </source>
</reference>
<gene>
    <name evidence="1" type="ORF">LRLP16767_LR202_00217</name>
</gene>
<evidence type="ECO:0000313" key="2">
    <source>
        <dbReference type="Proteomes" id="UP000235484"/>
    </source>
</evidence>
<name>A0A0U5JQE8_LIMRT</name>
<proteinExistence type="predicted"/>
<organism evidence="1 2">
    <name type="scientific">Limosilactobacillus reuteri</name>
    <name type="common">Lactobacillus reuteri</name>
    <dbReference type="NCBI Taxonomy" id="1598"/>
    <lineage>
        <taxon>Bacteria</taxon>
        <taxon>Bacillati</taxon>
        <taxon>Bacillota</taxon>
        <taxon>Bacilli</taxon>
        <taxon>Lactobacillales</taxon>
        <taxon>Lactobacillaceae</taxon>
        <taxon>Limosilactobacillus</taxon>
    </lineage>
</organism>
<dbReference type="Proteomes" id="UP000235484">
    <property type="component" value="Unassembled WGS sequence"/>
</dbReference>
<accession>A0A0U5JQE8</accession>
<protein>
    <submittedName>
        <fullName evidence="1">Uncharacterized protein</fullName>
    </submittedName>
</protein>
<dbReference type="AlphaFoldDB" id="A0A0U5JQE8"/>
<dbReference type="EMBL" id="LN887516">
    <property type="protein sequence ID" value="CUR40161.1"/>
    <property type="molecule type" value="Genomic_DNA"/>
</dbReference>